<reference evidence="3" key="2">
    <citation type="submission" date="2025-08" db="UniProtKB">
        <authorList>
            <consortium name="RefSeq"/>
        </authorList>
    </citation>
    <scope>IDENTIFICATION</scope>
</reference>
<gene>
    <name evidence="3" type="primary">LOC130707068</name>
</gene>
<proteinExistence type="predicted"/>
<evidence type="ECO:0000256" key="1">
    <source>
        <dbReference type="SAM" id="MobiDB-lite"/>
    </source>
</evidence>
<feature type="region of interest" description="Disordered" evidence="1">
    <location>
        <begin position="161"/>
        <end position="196"/>
    </location>
</feature>
<feature type="compositionally biased region" description="Low complexity" evidence="1">
    <location>
        <begin position="37"/>
        <end position="46"/>
    </location>
</feature>
<feature type="compositionally biased region" description="Low complexity" evidence="1">
    <location>
        <begin position="421"/>
        <end position="441"/>
    </location>
</feature>
<feature type="region of interest" description="Disordered" evidence="1">
    <location>
        <begin position="1"/>
        <end position="105"/>
    </location>
</feature>
<feature type="compositionally biased region" description="Low complexity" evidence="1">
    <location>
        <begin position="371"/>
        <end position="381"/>
    </location>
</feature>
<feature type="compositionally biased region" description="Basic residues" evidence="1">
    <location>
        <begin position="382"/>
        <end position="391"/>
    </location>
</feature>
<dbReference type="GeneID" id="130707068"/>
<reference evidence="2" key="1">
    <citation type="submission" date="2025-05" db="UniProtKB">
        <authorList>
            <consortium name="RefSeq"/>
        </authorList>
    </citation>
    <scope>NUCLEOTIDE SEQUENCE [LARGE SCALE GENOMIC DNA]</scope>
</reference>
<feature type="region of interest" description="Disordered" evidence="1">
    <location>
        <begin position="371"/>
        <end position="470"/>
    </location>
</feature>
<feature type="compositionally biased region" description="Low complexity" evidence="1">
    <location>
        <begin position="17"/>
        <end position="28"/>
    </location>
</feature>
<evidence type="ECO:0000313" key="3">
    <source>
        <dbReference type="RefSeq" id="XP_057395739.1"/>
    </source>
</evidence>
<sequence length="470" mass="49407">MVGAGRRARVTPSSGQGARRPPSTPGRGAARRRRARGPPAEAAWRGRAVRTPSHSRGLPAPALPPSAASPPDPAALAPFPCPAPSLARENPAEADGLPLGGTNGPCPLSARVTERRTLVPGPRAAGDGAGVWHPRPGSSWGCRAWLSLPPSCVHPACRTVRSSPRGLASGLQPRAARRVPAGPGSGALSLRTARRALRPPLARREASLSLGKGRENDRLVARAAQSAAQVAQIKVGWVFFLKTQSKEQAACVEARRGGWEHGRLRRWPGFAGTASRVTAGSARLRPGPPLSESRDLDASLTGVEGVQACGASASGRTLGFCGFQLPSELDLKRRAGTQGQPVADAFGTSRRGHARFKKLWFPGGQALGNGRNARGLGLRALPGKRRRRRPWRPPPPSWGSREPGRLSGDAARSRARGRRGGAVARGCRLVPAAVAPALSPATDGRRESRTCLLPRRFDSGKKDNNTGAFQ</sequence>
<evidence type="ECO:0000313" key="2">
    <source>
        <dbReference type="Proteomes" id="UP001652580"/>
    </source>
</evidence>
<keyword evidence="2" id="KW-1185">Reference proteome</keyword>
<feature type="compositionally biased region" description="Low complexity" evidence="1">
    <location>
        <begin position="398"/>
        <end position="410"/>
    </location>
</feature>
<accession>A0ABM3T0Y1</accession>
<name>A0ABM3T0Y1_BALAC</name>
<dbReference type="RefSeq" id="XP_057395739.1">
    <property type="nucleotide sequence ID" value="XM_057539756.1"/>
</dbReference>
<feature type="compositionally biased region" description="Pro residues" evidence="1">
    <location>
        <begin position="61"/>
        <end position="83"/>
    </location>
</feature>
<feature type="compositionally biased region" description="Basic and acidic residues" evidence="1">
    <location>
        <begin position="443"/>
        <end position="464"/>
    </location>
</feature>
<protein>
    <submittedName>
        <fullName evidence="3">Uncharacterized protein LOC130707068</fullName>
    </submittedName>
</protein>
<dbReference type="Proteomes" id="UP001652580">
    <property type="component" value="Chromosome 2"/>
</dbReference>
<organism evidence="2 3">
    <name type="scientific">Balaenoptera acutorostrata</name>
    <name type="common">Common minke whale</name>
    <name type="synonym">Balaena rostrata</name>
    <dbReference type="NCBI Taxonomy" id="9767"/>
    <lineage>
        <taxon>Eukaryota</taxon>
        <taxon>Metazoa</taxon>
        <taxon>Chordata</taxon>
        <taxon>Craniata</taxon>
        <taxon>Vertebrata</taxon>
        <taxon>Euteleostomi</taxon>
        <taxon>Mammalia</taxon>
        <taxon>Eutheria</taxon>
        <taxon>Laurasiatheria</taxon>
        <taxon>Artiodactyla</taxon>
        <taxon>Whippomorpha</taxon>
        <taxon>Cetacea</taxon>
        <taxon>Mysticeti</taxon>
        <taxon>Balaenopteridae</taxon>
        <taxon>Balaenoptera</taxon>
    </lineage>
</organism>